<dbReference type="AlphaFoldDB" id="A0A7S2XF85"/>
<keyword evidence="1" id="KW-0812">Transmembrane</keyword>
<evidence type="ECO:0000313" key="2">
    <source>
        <dbReference type="EMBL" id="CAD9774303.1"/>
    </source>
</evidence>
<reference evidence="2" key="1">
    <citation type="submission" date="2021-01" db="EMBL/GenBank/DDBJ databases">
        <authorList>
            <person name="Corre E."/>
            <person name="Pelletier E."/>
            <person name="Niang G."/>
            <person name="Scheremetjew M."/>
            <person name="Finn R."/>
            <person name="Kale V."/>
            <person name="Holt S."/>
            <person name="Cochrane G."/>
            <person name="Meng A."/>
            <person name="Brown T."/>
            <person name="Cohen L."/>
        </authorList>
    </citation>
    <scope>NUCLEOTIDE SEQUENCE</scope>
    <source>
        <strain evidence="2">CCMP622</strain>
    </source>
</reference>
<keyword evidence="1" id="KW-1133">Transmembrane helix</keyword>
<keyword evidence="1" id="KW-0472">Membrane</keyword>
<protein>
    <submittedName>
        <fullName evidence="2">Uncharacterized protein</fullName>
    </submittedName>
</protein>
<organism evidence="2">
    <name type="scientific">Lotharella oceanica</name>
    <dbReference type="NCBI Taxonomy" id="641309"/>
    <lineage>
        <taxon>Eukaryota</taxon>
        <taxon>Sar</taxon>
        <taxon>Rhizaria</taxon>
        <taxon>Cercozoa</taxon>
        <taxon>Chlorarachniophyceae</taxon>
        <taxon>Lotharella</taxon>
    </lineage>
</organism>
<feature type="transmembrane region" description="Helical" evidence="1">
    <location>
        <begin position="137"/>
        <end position="159"/>
    </location>
</feature>
<dbReference type="EMBL" id="HBHP01029658">
    <property type="protein sequence ID" value="CAD9774303.1"/>
    <property type="molecule type" value="Transcribed_RNA"/>
</dbReference>
<name>A0A7S2XF85_9EUKA</name>
<sequence>MSRMGKISNVTKNLLQVNSGNAWRFVAARSSPRFPGMIGWNDDWSFGHEELSIICRSMGLGSDYYELSQPPQELQGIPMVAIFGCIDANQAIEECMVFEKADKVDALIAVGCSSSAAKPRRHIKVPAKHFDYSYREAFFFAVIAFCFLFMSSIAFLAAWKYEDYGDDATNQDEIQDEKAFDFRFNLCGCRCNLGCKCPRAKAD</sequence>
<proteinExistence type="predicted"/>
<accession>A0A7S2XF85</accession>
<gene>
    <name evidence="2" type="ORF">LSP00402_LOCUS18296</name>
</gene>
<evidence type="ECO:0000256" key="1">
    <source>
        <dbReference type="SAM" id="Phobius"/>
    </source>
</evidence>